<evidence type="ECO:0000256" key="2">
    <source>
        <dbReference type="ARBA" id="ARBA00022942"/>
    </source>
</evidence>
<keyword evidence="1" id="KW-0677">Repeat</keyword>
<evidence type="ECO:0000313" key="4">
    <source>
        <dbReference type="Proteomes" id="UP000092462"/>
    </source>
</evidence>
<dbReference type="AlphaFoldDB" id="A0A1B0DP83"/>
<evidence type="ECO:0008006" key="5">
    <source>
        <dbReference type="Google" id="ProtNLM"/>
    </source>
</evidence>
<sequence length="124" mass="14226">MYARLEEADPLVMSLSTDKDPVLRRSGMYTLAMAYCGTGSNKAIRKLLHVAVSDVNDDVRRAAVTSIGFLLFRVADRRKWEPPLLKGILVGVRRRDVRVPELPKLDPRLWFLRESHVTMEFDLE</sequence>
<dbReference type="PANTHER" id="PTHR10943:SF2">
    <property type="entry name" value="26S PROTEASOME NON-ATPASE REGULATORY SUBUNIT 1"/>
    <property type="match status" value="1"/>
</dbReference>
<dbReference type="EnsemblMetazoa" id="PPAI010319-RA">
    <property type="protein sequence ID" value="PPAI010319-PA"/>
    <property type="gene ID" value="PPAI010319"/>
</dbReference>
<dbReference type="Proteomes" id="UP000092462">
    <property type="component" value="Unassembled WGS sequence"/>
</dbReference>
<dbReference type="InterPro" id="IPR016024">
    <property type="entry name" value="ARM-type_fold"/>
</dbReference>
<proteinExistence type="predicted"/>
<name>A0A1B0DP83_PHLPP</name>
<dbReference type="VEuPathDB" id="VectorBase:PPAI010319"/>
<accession>A0A1B0DP83</accession>
<organism evidence="3 4">
    <name type="scientific">Phlebotomus papatasi</name>
    <name type="common">Sandfly</name>
    <dbReference type="NCBI Taxonomy" id="29031"/>
    <lineage>
        <taxon>Eukaryota</taxon>
        <taxon>Metazoa</taxon>
        <taxon>Ecdysozoa</taxon>
        <taxon>Arthropoda</taxon>
        <taxon>Hexapoda</taxon>
        <taxon>Insecta</taxon>
        <taxon>Pterygota</taxon>
        <taxon>Neoptera</taxon>
        <taxon>Endopterygota</taxon>
        <taxon>Diptera</taxon>
        <taxon>Nematocera</taxon>
        <taxon>Psychodoidea</taxon>
        <taxon>Psychodidae</taxon>
        <taxon>Phlebotomus</taxon>
        <taxon>Phlebotomus</taxon>
    </lineage>
</organism>
<evidence type="ECO:0000313" key="3">
    <source>
        <dbReference type="EnsemblMetazoa" id="PPAI010319-PA"/>
    </source>
</evidence>
<dbReference type="InterPro" id="IPR011989">
    <property type="entry name" value="ARM-like"/>
</dbReference>
<dbReference type="Gene3D" id="1.25.10.10">
    <property type="entry name" value="Leucine-rich Repeat Variant"/>
    <property type="match status" value="1"/>
</dbReference>
<dbReference type="VEuPathDB" id="VectorBase:PPAPM1_003885"/>
<dbReference type="SUPFAM" id="SSF48371">
    <property type="entry name" value="ARM repeat"/>
    <property type="match status" value="1"/>
</dbReference>
<dbReference type="EMBL" id="AJVK01007980">
    <property type="status" value="NOT_ANNOTATED_CDS"/>
    <property type="molecule type" value="Genomic_DNA"/>
</dbReference>
<keyword evidence="4" id="KW-1185">Reference proteome</keyword>
<reference evidence="3" key="1">
    <citation type="submission" date="2022-08" db="UniProtKB">
        <authorList>
            <consortium name="EnsemblMetazoa"/>
        </authorList>
    </citation>
    <scope>IDENTIFICATION</scope>
    <source>
        <strain evidence="3">Israel</strain>
    </source>
</reference>
<evidence type="ECO:0000256" key="1">
    <source>
        <dbReference type="ARBA" id="ARBA00022737"/>
    </source>
</evidence>
<dbReference type="EMBL" id="AJVK01007979">
    <property type="status" value="NOT_ANNOTATED_CDS"/>
    <property type="molecule type" value="Genomic_DNA"/>
</dbReference>
<keyword evidence="2" id="KW-0647">Proteasome</keyword>
<dbReference type="PANTHER" id="PTHR10943">
    <property type="entry name" value="26S PROTEASOME NON-ATPASE REGULATORY SUBUNIT"/>
    <property type="match status" value="1"/>
</dbReference>
<dbReference type="GO" id="GO:0043161">
    <property type="term" value="P:proteasome-mediated ubiquitin-dependent protein catabolic process"/>
    <property type="evidence" value="ECO:0007669"/>
    <property type="project" value="TreeGrafter"/>
</dbReference>
<dbReference type="GO" id="GO:0005634">
    <property type="term" value="C:nucleus"/>
    <property type="evidence" value="ECO:0007669"/>
    <property type="project" value="TreeGrafter"/>
</dbReference>
<dbReference type="EMBL" id="AJVK01007977">
    <property type="status" value="NOT_ANNOTATED_CDS"/>
    <property type="molecule type" value="Genomic_DNA"/>
</dbReference>
<protein>
    <recommendedName>
        <fullName evidence="5">Clathrin/coatomer adaptor adaptin-like N-terminal domain-containing protein</fullName>
    </recommendedName>
</protein>
<dbReference type="GO" id="GO:0034515">
    <property type="term" value="C:proteasome storage granule"/>
    <property type="evidence" value="ECO:0007669"/>
    <property type="project" value="TreeGrafter"/>
</dbReference>
<dbReference type="EMBL" id="AJVK01007978">
    <property type="status" value="NOT_ANNOTATED_CDS"/>
    <property type="molecule type" value="Genomic_DNA"/>
</dbReference>
<dbReference type="GO" id="GO:0008540">
    <property type="term" value="C:proteasome regulatory particle, base subcomplex"/>
    <property type="evidence" value="ECO:0007669"/>
    <property type="project" value="TreeGrafter"/>
</dbReference>